<organism evidence="2">
    <name type="scientific">Phaffia rhodozyma</name>
    <name type="common">Yeast</name>
    <name type="synonym">Xanthophyllomyces dendrorhous</name>
    <dbReference type="NCBI Taxonomy" id="264483"/>
    <lineage>
        <taxon>Eukaryota</taxon>
        <taxon>Fungi</taxon>
        <taxon>Dikarya</taxon>
        <taxon>Basidiomycota</taxon>
        <taxon>Agaricomycotina</taxon>
        <taxon>Tremellomycetes</taxon>
        <taxon>Cystofilobasidiales</taxon>
        <taxon>Mrakiaceae</taxon>
        <taxon>Phaffia</taxon>
    </lineage>
</organism>
<feature type="compositionally biased region" description="Basic residues" evidence="1">
    <location>
        <begin position="441"/>
        <end position="455"/>
    </location>
</feature>
<sequence>MEKTPEGYLPIPTSAAPPSYTPQQPSSKLSKTKKLAILASVSGGLFYLASKCGGGHGFPDLWDGDFKKGWEIVKHKGAKHHWEEQAWEWDSSKERGHNRIHHEKLGTSALKLSEPINDEFRPNATVSLTAAESFWLNLEDGVQAELQFVPSKGDAVSFYVEQVLQSSQVDESTLASYDALKVVDDSKNPEKAGLIISRGQNAQSSPSYIISISLPVTGKPFSFHADGNSLAVPAANLKGIKFDAFSLTAGVTDKVELNDLHAREATVDLSFGAIVGSFNVSRELILRTVAGAIQANVTLFEIPHHHHHHKHGKQNGTESEEFPSPPKDGERPPHHPPPHHLPHFPPFVVNVVTTTGVGAIDLQYVGDIPSNHTSLLSKSVARIGEVRVSAPTGYKGKFVEGSRIGEVSVGFVPGVNVTIEKEVHHGPGGFIKGFVGDHPSPHHKHCPDHPKHPKHPKGDKPEKKEAGHPHGRPEDESYGAEKRHHHLHKMHGDDDDDDEEDKHRVHKHHHHHEDDDEEVHDHKHNDEKKPKKGPKKPKDPKGPKKDHRGPPHPPPGYGFVGAFTGTGKTEVFFA</sequence>
<evidence type="ECO:0000256" key="1">
    <source>
        <dbReference type="SAM" id="MobiDB-lite"/>
    </source>
</evidence>
<feature type="compositionally biased region" description="Basic and acidic residues" evidence="1">
    <location>
        <begin position="519"/>
        <end position="529"/>
    </location>
</feature>
<proteinExistence type="predicted"/>
<name>A0A0F7SF07_PHARH</name>
<evidence type="ECO:0000313" key="2">
    <source>
        <dbReference type="EMBL" id="CDZ97226.1"/>
    </source>
</evidence>
<feature type="region of interest" description="Disordered" evidence="1">
    <location>
        <begin position="305"/>
        <end position="342"/>
    </location>
</feature>
<protein>
    <submittedName>
        <fullName evidence="2">Uncharacterized protein</fullName>
    </submittedName>
</protein>
<feature type="region of interest" description="Disordered" evidence="1">
    <location>
        <begin position="429"/>
        <end position="574"/>
    </location>
</feature>
<reference evidence="2" key="1">
    <citation type="submission" date="2014-08" db="EMBL/GenBank/DDBJ databases">
        <authorList>
            <person name="Sharma Rahul"/>
            <person name="Thines Marco"/>
        </authorList>
    </citation>
    <scope>NUCLEOTIDE SEQUENCE</scope>
</reference>
<feature type="region of interest" description="Disordered" evidence="1">
    <location>
        <begin position="1"/>
        <end position="28"/>
    </location>
</feature>
<feature type="compositionally biased region" description="Basic and acidic residues" evidence="1">
    <location>
        <begin position="456"/>
        <end position="481"/>
    </location>
</feature>
<dbReference type="EMBL" id="LN483167">
    <property type="protein sequence ID" value="CDZ97226.1"/>
    <property type="molecule type" value="Genomic_DNA"/>
</dbReference>
<accession>A0A0F7SF07</accession>
<dbReference type="AlphaFoldDB" id="A0A0F7SF07"/>